<evidence type="ECO:0000313" key="9">
    <source>
        <dbReference type="EMBL" id="QNL45724.1"/>
    </source>
</evidence>
<dbReference type="AlphaFoldDB" id="A0A7G9B843"/>
<evidence type="ECO:0000256" key="4">
    <source>
        <dbReference type="ARBA" id="ARBA00022723"/>
    </source>
</evidence>
<feature type="binding site" evidence="8">
    <location>
        <position position="179"/>
    </location>
    <ligand>
        <name>Zn(2+)</name>
        <dbReference type="ChEBI" id="CHEBI:29105"/>
        <label>2</label>
    </ligand>
</feature>
<accession>A0A7G9B843</accession>
<dbReference type="PANTHER" id="PTHR32481:SF0">
    <property type="entry name" value="AMINOPEPTIDASE YPDE-RELATED"/>
    <property type="match status" value="1"/>
</dbReference>
<proteinExistence type="inferred from homology"/>
<dbReference type="Gene3D" id="3.40.630.10">
    <property type="entry name" value="Zn peptidases"/>
    <property type="match status" value="1"/>
</dbReference>
<feature type="active site" description="Proton acceptor" evidence="7">
    <location>
        <position position="211"/>
    </location>
</feature>
<dbReference type="EMBL" id="CP060490">
    <property type="protein sequence ID" value="QNL45724.1"/>
    <property type="molecule type" value="Genomic_DNA"/>
</dbReference>
<dbReference type="InterPro" id="IPR008007">
    <property type="entry name" value="Peptidase_M42"/>
</dbReference>
<dbReference type="GO" id="GO:0004177">
    <property type="term" value="F:aminopeptidase activity"/>
    <property type="evidence" value="ECO:0007669"/>
    <property type="project" value="UniProtKB-UniRule"/>
</dbReference>
<evidence type="ECO:0000256" key="2">
    <source>
        <dbReference type="ARBA" id="ARBA00022438"/>
    </source>
</evidence>
<evidence type="ECO:0000313" key="10">
    <source>
        <dbReference type="Proteomes" id="UP000515960"/>
    </source>
</evidence>
<organism evidence="9 10">
    <name type="scientific">Oscillibacter hominis</name>
    <dbReference type="NCBI Taxonomy" id="2763056"/>
    <lineage>
        <taxon>Bacteria</taxon>
        <taxon>Bacillati</taxon>
        <taxon>Bacillota</taxon>
        <taxon>Clostridia</taxon>
        <taxon>Eubacteriales</taxon>
        <taxon>Oscillospiraceae</taxon>
        <taxon>Oscillibacter</taxon>
    </lineage>
</organism>
<reference evidence="9 10" key="1">
    <citation type="submission" date="2020-08" db="EMBL/GenBank/DDBJ databases">
        <authorList>
            <person name="Liu C."/>
            <person name="Sun Q."/>
        </authorList>
    </citation>
    <scope>NUCLEOTIDE SEQUENCE [LARGE SCALE GENOMIC DNA]</scope>
    <source>
        <strain evidence="9 10">NSJ-62</strain>
    </source>
</reference>
<dbReference type="KEGG" id="ohi:H8790_06945"/>
<keyword evidence="4 8" id="KW-0479">Metal-binding</keyword>
<name>A0A7G9B843_9FIRM</name>
<keyword evidence="3" id="KW-0645">Protease</keyword>
<dbReference type="PIRSF" id="PIRSF001123">
    <property type="entry name" value="PepA_GA"/>
    <property type="match status" value="1"/>
</dbReference>
<dbReference type="RefSeq" id="WP_187334152.1">
    <property type="nucleotide sequence ID" value="NZ_CP060490.1"/>
</dbReference>
<evidence type="ECO:0000256" key="8">
    <source>
        <dbReference type="PIRSR" id="PIRSR001123-2"/>
    </source>
</evidence>
<dbReference type="Gene3D" id="2.40.30.40">
    <property type="entry name" value="Peptidase M42, domain 2"/>
    <property type="match status" value="1"/>
</dbReference>
<feature type="binding site" evidence="8">
    <location>
        <position position="179"/>
    </location>
    <ligand>
        <name>Zn(2+)</name>
        <dbReference type="ChEBI" id="CHEBI:29105"/>
        <label>1</label>
    </ligand>
</feature>
<dbReference type="GO" id="GO:0006508">
    <property type="term" value="P:proteolysis"/>
    <property type="evidence" value="ECO:0007669"/>
    <property type="project" value="UniProtKB-KW"/>
</dbReference>
<dbReference type="InterPro" id="IPR051464">
    <property type="entry name" value="Peptidase_M42_aminopept"/>
</dbReference>
<evidence type="ECO:0000256" key="3">
    <source>
        <dbReference type="ARBA" id="ARBA00022670"/>
    </source>
</evidence>
<gene>
    <name evidence="9" type="ORF">H8790_06945</name>
</gene>
<dbReference type="Pfam" id="PF05343">
    <property type="entry name" value="Peptidase_M42"/>
    <property type="match status" value="1"/>
</dbReference>
<feature type="binding site" evidence="8">
    <location>
        <position position="212"/>
    </location>
    <ligand>
        <name>Zn(2+)</name>
        <dbReference type="ChEBI" id="CHEBI:29105"/>
        <label>2</label>
    </ligand>
</feature>
<comment type="similarity">
    <text evidence="1 6">Belongs to the peptidase M42 family.</text>
</comment>
<comment type="cofactor">
    <cofactor evidence="8">
        <name>a divalent metal cation</name>
        <dbReference type="ChEBI" id="CHEBI:60240"/>
    </cofactor>
    <text evidence="8">Binds 2 divalent metal cations per subunit.</text>
</comment>
<feature type="binding site" evidence="8">
    <location>
        <position position="333"/>
    </location>
    <ligand>
        <name>Zn(2+)</name>
        <dbReference type="ChEBI" id="CHEBI:29105"/>
        <label>2</label>
    </ligand>
</feature>
<keyword evidence="10" id="KW-1185">Reference proteome</keyword>
<dbReference type="SUPFAM" id="SSF53187">
    <property type="entry name" value="Zn-dependent exopeptidases"/>
    <property type="match status" value="1"/>
</dbReference>
<evidence type="ECO:0000256" key="6">
    <source>
        <dbReference type="PIRNR" id="PIRNR001123"/>
    </source>
</evidence>
<evidence type="ECO:0000256" key="7">
    <source>
        <dbReference type="PIRSR" id="PIRSR001123-1"/>
    </source>
</evidence>
<keyword evidence="2" id="KW-0031">Aminopeptidase</keyword>
<sequence>MNMKETLRALTELPAPPGFEGLVKSYIESRLQKAGIRDLFTDNLGNLCARIPGREESAPVLHLDAHMDEPCFIVRYIDEGGHVFVAPLGYMADNLLMGQRVSILTKTGAVKGGFGVNSFHSSGAGEKGSIVSQEDLWIDIGARDREAALESGVKPGMPVVFDEPFLELLSGNVMAKAFDNRVGCAVVLKALEQLAQHPPRSTILASFTVQEELILRGSNTVYNGFRKFFHTTADVCLVYDICSCGDVPHAKRQKAPLDLGKGPAIKLYDKSAVSHFAHVVPWQVVEYLEGGCAALSLPYQYDLLSGCTNADQFALDGTGVLTGGISIPCRYTHSAVEIVNLSDAEQAVELTCYAAEHLWEHFSRSF</sequence>
<dbReference type="InterPro" id="IPR023367">
    <property type="entry name" value="Peptidase_M42_dom2"/>
</dbReference>
<dbReference type="Proteomes" id="UP000515960">
    <property type="component" value="Chromosome"/>
</dbReference>
<keyword evidence="5" id="KW-0378">Hydrolase</keyword>
<feature type="binding site" evidence="8">
    <location>
        <position position="66"/>
    </location>
    <ligand>
        <name>Zn(2+)</name>
        <dbReference type="ChEBI" id="CHEBI:29105"/>
        <label>1</label>
    </ligand>
</feature>
<evidence type="ECO:0000256" key="1">
    <source>
        <dbReference type="ARBA" id="ARBA00006272"/>
    </source>
</evidence>
<feature type="binding site" evidence="8">
    <location>
        <position position="240"/>
    </location>
    <ligand>
        <name>Zn(2+)</name>
        <dbReference type="ChEBI" id="CHEBI:29105"/>
        <label>1</label>
    </ligand>
</feature>
<protein>
    <submittedName>
        <fullName evidence="9">M28 family peptidase</fullName>
    </submittedName>
</protein>
<dbReference type="GO" id="GO:0046872">
    <property type="term" value="F:metal ion binding"/>
    <property type="evidence" value="ECO:0007669"/>
    <property type="project" value="UniProtKB-UniRule"/>
</dbReference>
<dbReference type="PANTHER" id="PTHR32481">
    <property type="entry name" value="AMINOPEPTIDASE"/>
    <property type="match status" value="1"/>
</dbReference>
<dbReference type="SUPFAM" id="SSF101821">
    <property type="entry name" value="Aminopeptidase/glucanase lid domain"/>
    <property type="match status" value="1"/>
</dbReference>
<evidence type="ECO:0000256" key="5">
    <source>
        <dbReference type="ARBA" id="ARBA00022801"/>
    </source>
</evidence>